<accession>A0A6U7KK10</accession>
<proteinExistence type="predicted"/>
<protein>
    <submittedName>
        <fullName evidence="2">Uncharacterized protein</fullName>
    </submittedName>
</protein>
<gene>
    <name evidence="2" type="ORF">CBRE1094_LOCUS35725</name>
</gene>
<reference evidence="2" key="1">
    <citation type="submission" date="2021-01" db="EMBL/GenBank/DDBJ databases">
        <authorList>
            <person name="Corre E."/>
            <person name="Pelletier E."/>
            <person name="Niang G."/>
            <person name="Scheremetjew M."/>
            <person name="Finn R."/>
            <person name="Kale V."/>
            <person name="Holt S."/>
            <person name="Cochrane G."/>
            <person name="Meng A."/>
            <person name="Brown T."/>
            <person name="Cohen L."/>
        </authorList>
    </citation>
    <scope>NUCLEOTIDE SEQUENCE</scope>
    <source>
        <strain evidence="2">UTEX LB 985</strain>
    </source>
</reference>
<dbReference type="AlphaFoldDB" id="A0A6U7KK10"/>
<name>A0A6U7KK10_9EUKA</name>
<dbReference type="EMBL" id="HBGU01065541">
    <property type="protein sequence ID" value="CAD9524674.1"/>
    <property type="molecule type" value="Transcribed_RNA"/>
</dbReference>
<evidence type="ECO:0000256" key="1">
    <source>
        <dbReference type="SAM" id="MobiDB-lite"/>
    </source>
</evidence>
<evidence type="ECO:0000313" key="2">
    <source>
        <dbReference type="EMBL" id="CAD9524674.1"/>
    </source>
</evidence>
<feature type="region of interest" description="Disordered" evidence="1">
    <location>
        <begin position="13"/>
        <end position="33"/>
    </location>
</feature>
<organism evidence="2">
    <name type="scientific">Haptolina brevifila</name>
    <dbReference type="NCBI Taxonomy" id="156173"/>
    <lineage>
        <taxon>Eukaryota</taxon>
        <taxon>Haptista</taxon>
        <taxon>Haptophyta</taxon>
        <taxon>Prymnesiophyceae</taxon>
        <taxon>Prymnesiales</taxon>
        <taxon>Prymnesiaceae</taxon>
        <taxon>Haptolina</taxon>
    </lineage>
</organism>
<sequence>MLLPLVAAPYEWSDADGQDTGTDPWTPCEKRHRDGTSTRAFCRLSCTAKWSYAPDRMDCPMLPYEALLARSHSRGLESFQKMSQNSFSKVNSGVSQLGANDPDTA</sequence>